<name>A0ABV0BX19_9SPHI</name>
<keyword evidence="2" id="KW-1185">Reference proteome</keyword>
<sequence>MRRTKAYAKKAYRICIGLFSALLVILYSSCGSISPKYLAETANNYTISKIVSQEVYTFDNFPQKIGNRINPILEKSSQENVDCLWNFIEPGYYKRDSLQYLYRTSMELTNKDKIHFKLIDTADHVVREKTIKIKSEPQNFISFRNTDVDIYILLNRFTSTTFCLAISKNGNLIVPNETTAGGFLVFFPFAGNQDIATNTYKRIDAGYNH</sequence>
<organism evidence="1 2">
    <name type="scientific">Sphingobacterium kitahiroshimense</name>
    <dbReference type="NCBI Taxonomy" id="470446"/>
    <lineage>
        <taxon>Bacteria</taxon>
        <taxon>Pseudomonadati</taxon>
        <taxon>Bacteroidota</taxon>
        <taxon>Sphingobacteriia</taxon>
        <taxon>Sphingobacteriales</taxon>
        <taxon>Sphingobacteriaceae</taxon>
        <taxon>Sphingobacterium</taxon>
    </lineage>
</organism>
<evidence type="ECO:0000313" key="2">
    <source>
        <dbReference type="Proteomes" id="UP001409291"/>
    </source>
</evidence>
<reference evidence="1 2" key="1">
    <citation type="submission" date="2024-04" db="EMBL/GenBank/DDBJ databases">
        <title>WGS of bacteria from Torrens River.</title>
        <authorList>
            <person name="Wyrsch E.R."/>
            <person name="Drigo B."/>
        </authorList>
    </citation>
    <scope>NUCLEOTIDE SEQUENCE [LARGE SCALE GENOMIC DNA]</scope>
    <source>
        <strain evidence="1 2">TWI391</strain>
    </source>
</reference>
<accession>A0ABV0BX19</accession>
<dbReference type="RefSeq" id="WP_208697353.1">
    <property type="nucleotide sequence ID" value="NZ_JBDJLH010000007.1"/>
</dbReference>
<comment type="caution">
    <text evidence="1">The sequence shown here is derived from an EMBL/GenBank/DDBJ whole genome shotgun (WGS) entry which is preliminary data.</text>
</comment>
<evidence type="ECO:0008006" key="3">
    <source>
        <dbReference type="Google" id="ProtNLM"/>
    </source>
</evidence>
<proteinExistence type="predicted"/>
<dbReference type="EMBL" id="JBDJNQ010000009">
    <property type="protein sequence ID" value="MEN5379334.1"/>
    <property type="molecule type" value="Genomic_DNA"/>
</dbReference>
<evidence type="ECO:0000313" key="1">
    <source>
        <dbReference type="EMBL" id="MEN5379334.1"/>
    </source>
</evidence>
<dbReference type="Proteomes" id="UP001409291">
    <property type="component" value="Unassembled WGS sequence"/>
</dbReference>
<protein>
    <recommendedName>
        <fullName evidence="3">Lipoprotein</fullName>
    </recommendedName>
</protein>
<gene>
    <name evidence="1" type="ORF">ABE541_18860</name>
</gene>